<protein>
    <recommendedName>
        <fullName evidence="10">DNA topoisomerase 1</fullName>
        <ecNumber evidence="10">5.6.2.1</ecNumber>
    </recommendedName>
    <alternativeName>
        <fullName evidence="10">DNA topoisomerase I</fullName>
    </alternativeName>
</protein>
<dbReference type="GO" id="GO:0005694">
    <property type="term" value="C:chromosome"/>
    <property type="evidence" value="ECO:0007669"/>
    <property type="project" value="InterPro"/>
</dbReference>
<feature type="site" description="Interaction with DNA" evidence="10">
    <location>
        <position position="138"/>
    </location>
</feature>
<comment type="subunit">
    <text evidence="10">Monomer.</text>
</comment>
<dbReference type="InterPro" id="IPR013824">
    <property type="entry name" value="Topo_IA_cen_sub1"/>
</dbReference>
<comment type="similarity">
    <text evidence="2 10">Belongs to the type IA topoisomerase family.</text>
</comment>
<comment type="catalytic activity">
    <reaction evidence="1 10">
        <text>ATP-independent breakage of single-stranded DNA, followed by passage and rejoining.</text>
        <dbReference type="EC" id="5.6.2.1"/>
    </reaction>
</comment>
<dbReference type="PROSITE" id="PS00396">
    <property type="entry name" value="TOPO_IA_1"/>
    <property type="match status" value="1"/>
</dbReference>
<evidence type="ECO:0000256" key="5">
    <source>
        <dbReference type="ARBA" id="ARBA00022833"/>
    </source>
</evidence>
<feature type="active site" description="O-(5'-phospho-DNA)-tyrosine intermediate" evidence="10">
    <location>
        <position position="301"/>
    </location>
</feature>
<dbReference type="GO" id="GO:0003917">
    <property type="term" value="F:DNA topoisomerase type I (single strand cut, ATP-independent) activity"/>
    <property type="evidence" value="ECO:0007669"/>
    <property type="project" value="UniProtKB-UniRule"/>
</dbReference>
<dbReference type="InterPro" id="IPR034149">
    <property type="entry name" value="TOPRIM_TopoI"/>
</dbReference>
<dbReference type="PANTHER" id="PTHR42785">
    <property type="entry name" value="DNA TOPOISOMERASE, TYPE IA, CORE"/>
    <property type="match status" value="1"/>
</dbReference>
<dbReference type="SMART" id="SM00437">
    <property type="entry name" value="TOP1Ac"/>
    <property type="match status" value="1"/>
</dbReference>
<dbReference type="Pfam" id="PF01131">
    <property type="entry name" value="Topoisom_bac"/>
    <property type="match status" value="1"/>
</dbReference>
<keyword evidence="9 10" id="KW-0413">Isomerase</keyword>
<feature type="region of interest" description="Interaction with DNA" evidence="10">
    <location>
        <begin position="161"/>
        <end position="166"/>
    </location>
</feature>
<name>A0A928TTH0_UNCKA</name>
<dbReference type="InterPro" id="IPR003601">
    <property type="entry name" value="Topo_IA_2"/>
</dbReference>
<dbReference type="InterPro" id="IPR000380">
    <property type="entry name" value="Topo_IA"/>
</dbReference>
<feature type="site" description="Interaction with DNA" evidence="10">
    <location>
        <position position="141"/>
    </location>
</feature>
<dbReference type="InterPro" id="IPR023405">
    <property type="entry name" value="Topo_IA_core_domain"/>
</dbReference>
<feature type="site" description="Interaction with DNA" evidence="10">
    <location>
        <position position="303"/>
    </location>
</feature>
<dbReference type="AlphaFoldDB" id="A0A928TTH0"/>
<dbReference type="Pfam" id="PF01751">
    <property type="entry name" value="Toprim"/>
    <property type="match status" value="1"/>
</dbReference>
<dbReference type="PANTHER" id="PTHR42785:SF1">
    <property type="entry name" value="DNA TOPOISOMERASE"/>
    <property type="match status" value="1"/>
</dbReference>
<dbReference type="GO" id="GO:0003677">
    <property type="term" value="F:DNA binding"/>
    <property type="evidence" value="ECO:0007669"/>
    <property type="project" value="UniProtKB-KW"/>
</dbReference>
<dbReference type="GO" id="GO:0006265">
    <property type="term" value="P:DNA topological change"/>
    <property type="evidence" value="ECO:0007669"/>
    <property type="project" value="UniProtKB-UniRule"/>
</dbReference>
<dbReference type="InterPro" id="IPR003602">
    <property type="entry name" value="Topo_IA_DNA-bd_dom"/>
</dbReference>
<dbReference type="CDD" id="cd00186">
    <property type="entry name" value="TOP1Ac"/>
    <property type="match status" value="1"/>
</dbReference>
<dbReference type="Gene3D" id="1.10.290.10">
    <property type="entry name" value="Topoisomerase I, domain 4"/>
    <property type="match status" value="1"/>
</dbReference>
<keyword evidence="3" id="KW-0479">Metal-binding</keyword>
<accession>A0A928TTH0</accession>
<keyword evidence="8 10" id="KW-0238">DNA-binding</keyword>
<evidence type="ECO:0000256" key="4">
    <source>
        <dbReference type="ARBA" id="ARBA00022771"/>
    </source>
</evidence>
<dbReference type="Gene3D" id="3.30.65.10">
    <property type="entry name" value="Bacterial Topoisomerase I, domain 1"/>
    <property type="match status" value="3"/>
</dbReference>
<gene>
    <name evidence="10 14" type="primary">topA</name>
    <name evidence="14" type="ORF">HS096_01290</name>
</gene>
<feature type="site" description="Interaction with DNA" evidence="10">
    <location>
        <position position="137"/>
    </location>
</feature>
<dbReference type="CDD" id="cd03363">
    <property type="entry name" value="TOPRIM_TopoIA_TopoI"/>
    <property type="match status" value="1"/>
</dbReference>
<dbReference type="InterPro" id="IPR023406">
    <property type="entry name" value="Topo_IA_AS"/>
</dbReference>
<proteinExistence type="inferred from homology"/>
<feature type="region of interest" description="Disordered" evidence="11">
    <location>
        <begin position="339"/>
        <end position="358"/>
    </location>
</feature>
<evidence type="ECO:0000256" key="6">
    <source>
        <dbReference type="ARBA" id="ARBA00022842"/>
    </source>
</evidence>
<evidence type="ECO:0000256" key="8">
    <source>
        <dbReference type="ARBA" id="ARBA00023125"/>
    </source>
</evidence>
<evidence type="ECO:0000313" key="15">
    <source>
        <dbReference type="Proteomes" id="UP000710385"/>
    </source>
</evidence>
<keyword evidence="7 10" id="KW-0799">Topoisomerase</keyword>
<dbReference type="InterPro" id="IPR013825">
    <property type="entry name" value="Topo_IA_cen_sub2"/>
</dbReference>
<comment type="caution">
    <text evidence="14">The sequence shown here is derived from an EMBL/GenBank/DDBJ whole genome shotgun (WGS) entry which is preliminary data.</text>
</comment>
<dbReference type="InterPro" id="IPR013498">
    <property type="entry name" value="Topo_IA_Znf"/>
</dbReference>
<dbReference type="Gene3D" id="2.70.20.10">
    <property type="entry name" value="Topoisomerase I, domain 3"/>
    <property type="match status" value="1"/>
</dbReference>
<dbReference type="InterPro" id="IPR005733">
    <property type="entry name" value="TopoI_bac-type"/>
</dbReference>
<dbReference type="InterPro" id="IPR028612">
    <property type="entry name" value="Topoisom_1_IA"/>
</dbReference>
<feature type="site" description="Interaction with DNA" evidence="10">
    <location>
        <position position="488"/>
    </location>
</feature>
<sequence>MQLVIVESPTKAKTISRFLSAEYKVLASFGHVRDLPKSKLGVDVEKNFEPTYVIPVKSRQKIKELKAAAGKAKQILFATDEDREGEAISWHLAEVLDVDPGKLKRITFHEITKDAIAEALEHPRDLDRRLVDAQQARRILDRLVGYELSPLLWRKIQRGLSAGRVQSVALRIIVEREREIQAFVPKEYWSIEGLFAKRGSDTPFEAKLNAWEGKTLEKMALASKEEADRILDRIKNASWRVTGVTEKEKKQTPPPPFTTSTLQQAANSRLGFTSKQTMTLAQKLYEGVEFGAEGQTGLITYMRTDSVNLSQKFLDDAKSHIANAFGRNYALEESRRYKTKSKGAQEAHEAIRPTDASRTPEDVAPYLEANMLKLYRLIWQRAVATQMRQAMILSTSVDITGGDAVFRATGQRVTFDGYLKLYPDQDKEKILPELRNEDELEAKDIQGKQHFTEPPARFSDATLVKSLEEEGIGRPSTYATIISTLLDRGYVERDERKRLFPQDVAYAVNDMLVKHFPNIVDVAFTARLEHSLDKIAEGEMNWQPLLEAFYGPFHTNLVQKEKELTKEAFEEASGEVCEKCGKPMLVKRGRYGKFLACSGYPECKNTKPMKGEEPPPPEPTDEVCEKCGAPMVKKVGRFGPFLSCSRYPDCKNIKSIEKGTGVTCPKCGKGEMIEKRTKKGKIFYSCNRYPECDQAFWDKPTNETCPEHTWPLLAKKTKLVCSFEGCKYSKPREET</sequence>
<keyword evidence="6" id="KW-0460">Magnesium</keyword>
<dbReference type="EC" id="5.6.2.1" evidence="10"/>
<evidence type="ECO:0000313" key="14">
    <source>
        <dbReference type="EMBL" id="MBE7525016.1"/>
    </source>
</evidence>
<evidence type="ECO:0000259" key="13">
    <source>
        <dbReference type="PROSITE" id="PS52039"/>
    </source>
</evidence>
<evidence type="ECO:0000256" key="3">
    <source>
        <dbReference type="ARBA" id="ARBA00022723"/>
    </source>
</evidence>
<dbReference type="Pfam" id="PF01396">
    <property type="entry name" value="Zn_ribbon_Top1"/>
    <property type="match status" value="3"/>
</dbReference>
<dbReference type="GO" id="GO:0008270">
    <property type="term" value="F:zinc ion binding"/>
    <property type="evidence" value="ECO:0007669"/>
    <property type="project" value="UniProtKB-KW"/>
</dbReference>
<organism evidence="14 15">
    <name type="scientific">candidate division WWE3 bacterium</name>
    <dbReference type="NCBI Taxonomy" id="2053526"/>
    <lineage>
        <taxon>Bacteria</taxon>
        <taxon>Katanobacteria</taxon>
    </lineage>
</organism>
<feature type="site" description="Interaction with DNA" evidence="10">
    <location>
        <position position="146"/>
    </location>
</feature>
<feature type="domain" description="Toprim" evidence="12">
    <location>
        <begin position="1"/>
        <end position="111"/>
    </location>
</feature>
<dbReference type="SMART" id="SM00436">
    <property type="entry name" value="TOP1Bc"/>
    <property type="match status" value="1"/>
</dbReference>
<keyword evidence="4" id="KW-0863">Zinc-finger</keyword>
<dbReference type="InterPro" id="IPR013826">
    <property type="entry name" value="Topo_IA_cen_sub3"/>
</dbReference>
<dbReference type="NCBIfam" id="TIGR01051">
    <property type="entry name" value="topA_bact"/>
    <property type="match status" value="1"/>
</dbReference>
<dbReference type="HAMAP" id="MF_00952">
    <property type="entry name" value="Topoisom_1_prok"/>
    <property type="match status" value="1"/>
</dbReference>
<comment type="function">
    <text evidence="10">Releases the supercoiling and torsional tension of DNA, which is introduced during the DNA replication and transcription, by transiently cleaving and rejoining one strand of the DNA duplex. Introduces a single-strand break via transesterification at a target site in duplex DNA. The scissile phosphodiester is attacked by the catalytic tyrosine of the enzyme, resulting in the formation of a DNA-(5'-phosphotyrosyl)-enzyme intermediate and the expulsion of a 3'-OH DNA strand. The free DNA strand then undergoes passage around the unbroken strand, thus removing DNA supercoils. Finally, in the religation step, the DNA 3'-OH attacks the covalent intermediate to expel the active-site tyrosine and restore the DNA phosphodiester backbone.</text>
</comment>
<dbReference type="InterPro" id="IPR006171">
    <property type="entry name" value="TOPRIM_dom"/>
</dbReference>
<evidence type="ECO:0000256" key="7">
    <source>
        <dbReference type="ARBA" id="ARBA00023029"/>
    </source>
</evidence>
<feature type="compositionally biased region" description="Basic and acidic residues" evidence="11">
    <location>
        <begin position="343"/>
        <end position="352"/>
    </location>
</feature>
<evidence type="ECO:0000256" key="11">
    <source>
        <dbReference type="SAM" id="MobiDB-lite"/>
    </source>
</evidence>
<keyword evidence="5" id="KW-0862">Zinc</keyword>
<dbReference type="InterPro" id="IPR013497">
    <property type="entry name" value="Topo_IA_cen"/>
</dbReference>
<evidence type="ECO:0000259" key="12">
    <source>
        <dbReference type="PROSITE" id="PS50880"/>
    </source>
</evidence>
<dbReference type="EMBL" id="JABTTY010000001">
    <property type="protein sequence ID" value="MBE7525016.1"/>
    <property type="molecule type" value="Genomic_DNA"/>
</dbReference>
<dbReference type="PROSITE" id="PS50880">
    <property type="entry name" value="TOPRIM"/>
    <property type="match status" value="1"/>
</dbReference>
<feature type="domain" description="Topo IA-type catalytic" evidence="13">
    <location>
        <begin position="127"/>
        <end position="558"/>
    </location>
</feature>
<feature type="site" description="Interaction with DNA" evidence="10">
    <location>
        <position position="31"/>
    </location>
</feature>
<dbReference type="SMART" id="SM00493">
    <property type="entry name" value="TOPRIM"/>
    <property type="match status" value="1"/>
</dbReference>
<reference evidence="14" key="1">
    <citation type="submission" date="2020-05" db="EMBL/GenBank/DDBJ databases">
        <title>High-Quality Genomes of Partial-Nitritation/Anammox System by Hierarchical Clustering Based Hybrid Assembly.</title>
        <authorList>
            <person name="Liu L."/>
            <person name="Wang Y."/>
            <person name="Che Y."/>
            <person name="Chen Y."/>
            <person name="Xia Y."/>
            <person name="Luo R."/>
            <person name="Cheng S.H."/>
            <person name="Zheng C."/>
            <person name="Zhang T."/>
        </authorList>
    </citation>
    <scope>NUCLEOTIDE SEQUENCE</scope>
    <source>
        <strain evidence="14">H1_PAT1</strain>
    </source>
</reference>
<feature type="site" description="Interaction with DNA" evidence="10">
    <location>
        <position position="153"/>
    </location>
</feature>
<evidence type="ECO:0000256" key="10">
    <source>
        <dbReference type="HAMAP-Rule" id="MF_00952"/>
    </source>
</evidence>
<dbReference type="Gene3D" id="1.10.460.10">
    <property type="entry name" value="Topoisomerase I, domain 2"/>
    <property type="match status" value="1"/>
</dbReference>
<evidence type="ECO:0000256" key="2">
    <source>
        <dbReference type="ARBA" id="ARBA00009446"/>
    </source>
</evidence>
<dbReference type="PROSITE" id="PS52039">
    <property type="entry name" value="TOPO_IA_2"/>
    <property type="match status" value="1"/>
</dbReference>
<dbReference type="Proteomes" id="UP000710385">
    <property type="component" value="Unassembled WGS sequence"/>
</dbReference>
<evidence type="ECO:0000256" key="9">
    <source>
        <dbReference type="ARBA" id="ARBA00023235"/>
    </source>
</evidence>
<dbReference type="SUPFAM" id="SSF56712">
    <property type="entry name" value="Prokaryotic type I DNA topoisomerase"/>
    <property type="match status" value="1"/>
</dbReference>
<dbReference type="SUPFAM" id="SSF57783">
    <property type="entry name" value="Zinc beta-ribbon"/>
    <property type="match status" value="2"/>
</dbReference>
<dbReference type="Gene3D" id="3.40.50.140">
    <property type="match status" value="1"/>
</dbReference>
<dbReference type="PRINTS" id="PR00417">
    <property type="entry name" value="PRTPISMRASEI"/>
</dbReference>
<evidence type="ECO:0000256" key="1">
    <source>
        <dbReference type="ARBA" id="ARBA00000213"/>
    </source>
</evidence>